<reference evidence="1 2" key="1">
    <citation type="submission" date="2020-08" db="EMBL/GenBank/DDBJ databases">
        <title>Genomic Encyclopedia of Type Strains, Phase IV (KMG-IV): sequencing the most valuable type-strain genomes for metagenomic binning, comparative biology and taxonomic classification.</title>
        <authorList>
            <person name="Goeker M."/>
        </authorList>
    </citation>
    <scope>NUCLEOTIDE SEQUENCE [LARGE SCALE GENOMIC DNA]</scope>
    <source>
        <strain evidence="1 2">DSM 15895</strain>
    </source>
</reference>
<name>A0A7W8FS58_9BACL</name>
<evidence type="ECO:0000313" key="2">
    <source>
        <dbReference type="Proteomes" id="UP000525923"/>
    </source>
</evidence>
<protein>
    <submittedName>
        <fullName evidence="1">Glycosyltransferase involved in cell wall biosynthesis</fullName>
    </submittedName>
</protein>
<dbReference type="AlphaFoldDB" id="A0A7W8FS58"/>
<dbReference type="GO" id="GO:0016740">
    <property type="term" value="F:transferase activity"/>
    <property type="evidence" value="ECO:0007669"/>
    <property type="project" value="UniProtKB-KW"/>
</dbReference>
<dbReference type="EMBL" id="JACHHE010000002">
    <property type="protein sequence ID" value="MBB5179723.1"/>
    <property type="molecule type" value="Genomic_DNA"/>
</dbReference>
<comment type="caution">
    <text evidence="1">The sequence shown here is derived from an EMBL/GenBank/DDBJ whole genome shotgun (WGS) entry which is preliminary data.</text>
</comment>
<sequence>MVLISIVVPAYNEEVSIKSFEERLKCQMKFLLAISNVDEYDAP</sequence>
<proteinExistence type="predicted"/>
<evidence type="ECO:0000313" key="1">
    <source>
        <dbReference type="EMBL" id="MBB5179723.1"/>
    </source>
</evidence>
<dbReference type="Proteomes" id="UP000525923">
    <property type="component" value="Unassembled WGS sequence"/>
</dbReference>
<accession>A0A7W8FS58</accession>
<keyword evidence="1" id="KW-0808">Transferase</keyword>
<keyword evidence="2" id="KW-1185">Reference proteome</keyword>
<organism evidence="1 2">
    <name type="scientific">Planococcus koreensis</name>
    <dbReference type="NCBI Taxonomy" id="112331"/>
    <lineage>
        <taxon>Bacteria</taxon>
        <taxon>Bacillati</taxon>
        <taxon>Bacillota</taxon>
        <taxon>Bacilli</taxon>
        <taxon>Bacillales</taxon>
        <taxon>Caryophanaceae</taxon>
        <taxon>Planococcus</taxon>
    </lineage>
</organism>
<gene>
    <name evidence="1" type="ORF">HNQ44_001147</name>
</gene>